<name>A0A4S2FKT3_9BACT</name>
<evidence type="ECO:0000313" key="1">
    <source>
        <dbReference type="EMBL" id="TGY69548.1"/>
    </source>
</evidence>
<proteinExistence type="predicted"/>
<dbReference type="SUPFAM" id="SSF46894">
    <property type="entry name" value="C-terminal effector domain of the bipartite response regulators"/>
    <property type="match status" value="1"/>
</dbReference>
<comment type="caution">
    <text evidence="1">The sequence shown here is derived from an EMBL/GenBank/DDBJ whole genome shotgun (WGS) entry which is preliminary data.</text>
</comment>
<dbReference type="Gene3D" id="1.10.10.10">
    <property type="entry name" value="Winged helix-like DNA-binding domain superfamily/Winged helix DNA-binding domain"/>
    <property type="match status" value="1"/>
</dbReference>
<dbReference type="GO" id="GO:0006355">
    <property type="term" value="P:regulation of DNA-templated transcription"/>
    <property type="evidence" value="ECO:0007669"/>
    <property type="project" value="InterPro"/>
</dbReference>
<protein>
    <submittedName>
        <fullName evidence="1">Helix-turn-helix domain-containing protein</fullName>
    </submittedName>
</protein>
<dbReference type="AlphaFoldDB" id="A0A4S2FKT3"/>
<dbReference type="EMBL" id="SRYJ01000027">
    <property type="protein sequence ID" value="TGY69548.1"/>
    <property type="molecule type" value="Genomic_DNA"/>
</dbReference>
<accession>A0A4S2FKT3</accession>
<dbReference type="Proteomes" id="UP000310760">
    <property type="component" value="Unassembled WGS sequence"/>
</dbReference>
<dbReference type="InterPro" id="IPR036388">
    <property type="entry name" value="WH-like_DNA-bd_sf"/>
</dbReference>
<evidence type="ECO:0000313" key="2">
    <source>
        <dbReference type="Proteomes" id="UP000310760"/>
    </source>
</evidence>
<sequence length="80" mass="9247">MFIIHSNGHIDILCAPNIIIQELWPVEINSTDKNILNNRINKHINTLRKALLNFPEYQIETEHGKGYRLLIPSNLTPYAP</sequence>
<dbReference type="InterPro" id="IPR016032">
    <property type="entry name" value="Sig_transdc_resp-reg_C-effctor"/>
</dbReference>
<dbReference type="GO" id="GO:0003677">
    <property type="term" value="F:DNA binding"/>
    <property type="evidence" value="ECO:0007669"/>
    <property type="project" value="InterPro"/>
</dbReference>
<gene>
    <name evidence="1" type="ORF">E5339_12520</name>
</gene>
<reference evidence="1 2" key="1">
    <citation type="submission" date="2019-04" db="EMBL/GenBank/DDBJ databases">
        <title>Microbes associate with the intestines of laboratory mice.</title>
        <authorList>
            <person name="Navarre W."/>
            <person name="Wong E."/>
            <person name="Huang K."/>
            <person name="Tropini C."/>
            <person name="Ng K."/>
            <person name="Yu B."/>
        </authorList>
    </citation>
    <scope>NUCLEOTIDE SEQUENCE [LARGE SCALE GENOMIC DNA]</scope>
    <source>
        <strain evidence="1 2">NM22_B1</strain>
    </source>
</reference>
<organism evidence="1 2">
    <name type="scientific">Phocaeicola sartorii</name>
    <dbReference type="NCBI Taxonomy" id="671267"/>
    <lineage>
        <taxon>Bacteria</taxon>
        <taxon>Pseudomonadati</taxon>
        <taxon>Bacteroidota</taxon>
        <taxon>Bacteroidia</taxon>
        <taxon>Bacteroidales</taxon>
        <taxon>Bacteroidaceae</taxon>
        <taxon>Phocaeicola</taxon>
    </lineage>
</organism>